<dbReference type="OrthoDB" id="9794124at2"/>
<evidence type="ECO:0000313" key="2">
    <source>
        <dbReference type="EMBL" id="MBB4010590.1"/>
    </source>
</evidence>
<dbReference type="Proteomes" id="UP000185598">
    <property type="component" value="Unassembled WGS sequence"/>
</dbReference>
<name>A0A1Q9ABS1_9HYPH</name>
<dbReference type="EMBL" id="JACIED010000010">
    <property type="protein sequence ID" value="MBB4010590.1"/>
    <property type="molecule type" value="Genomic_DNA"/>
</dbReference>
<comment type="caution">
    <text evidence="3">The sequence shown here is derived from an EMBL/GenBank/DDBJ whole genome shotgun (WGS) entry which is preliminary data.</text>
</comment>
<keyword evidence="2" id="KW-0328">Glycosyltransferase</keyword>
<reference evidence="2 5" key="2">
    <citation type="submission" date="2020-08" db="EMBL/GenBank/DDBJ databases">
        <title>Genomic Encyclopedia of Type Strains, Phase IV (KMG-IV): sequencing the most valuable type-strain genomes for metagenomic binning, comparative biology and taxonomic classification.</title>
        <authorList>
            <person name="Goeker M."/>
        </authorList>
    </citation>
    <scope>NUCLEOTIDE SEQUENCE [LARGE SCALE GENOMIC DNA]</scope>
    <source>
        <strain evidence="2 5">DSM 100021</strain>
    </source>
</reference>
<dbReference type="SUPFAM" id="SSF53448">
    <property type="entry name" value="Nucleotide-diphospho-sugar transferases"/>
    <property type="match status" value="1"/>
</dbReference>
<evidence type="ECO:0000313" key="5">
    <source>
        <dbReference type="Proteomes" id="UP000544107"/>
    </source>
</evidence>
<dbReference type="EC" id="2.4.-.-" evidence="2"/>
<dbReference type="CDD" id="cd00761">
    <property type="entry name" value="Glyco_tranf_GTA_type"/>
    <property type="match status" value="1"/>
</dbReference>
<dbReference type="EMBL" id="MKIN01000015">
    <property type="protein sequence ID" value="OLP52306.1"/>
    <property type="molecule type" value="Genomic_DNA"/>
</dbReference>
<feature type="domain" description="Glycosyltransferase 2-like" evidence="1">
    <location>
        <begin position="5"/>
        <end position="149"/>
    </location>
</feature>
<reference evidence="3 4" key="1">
    <citation type="submission" date="2016-09" db="EMBL/GenBank/DDBJ databases">
        <title>Rhizobium oryziradicis sp. nov., isolated from the root of rice.</title>
        <authorList>
            <person name="Zhao J."/>
            <person name="Zhang X."/>
        </authorList>
    </citation>
    <scope>NUCLEOTIDE SEQUENCE [LARGE SCALE GENOMIC DNA]</scope>
    <source>
        <strain evidence="3 4">14971</strain>
    </source>
</reference>
<dbReference type="Pfam" id="PF00535">
    <property type="entry name" value="Glycos_transf_2"/>
    <property type="match status" value="1"/>
</dbReference>
<organism evidence="3 4">
    <name type="scientific">Allorhizobium taibaishanense</name>
    <dbReference type="NCBI Taxonomy" id="887144"/>
    <lineage>
        <taxon>Bacteria</taxon>
        <taxon>Pseudomonadati</taxon>
        <taxon>Pseudomonadota</taxon>
        <taxon>Alphaproteobacteria</taxon>
        <taxon>Hyphomicrobiales</taxon>
        <taxon>Rhizobiaceae</taxon>
        <taxon>Rhizobium/Agrobacterium group</taxon>
        <taxon>Allorhizobium</taxon>
    </lineage>
</organism>
<keyword evidence="4" id="KW-1185">Reference proteome</keyword>
<dbReference type="RefSeq" id="WP_075612619.1">
    <property type="nucleotide sequence ID" value="NZ_JACIED010000010.1"/>
</dbReference>
<dbReference type="GO" id="GO:0016757">
    <property type="term" value="F:glycosyltransferase activity"/>
    <property type="evidence" value="ECO:0007669"/>
    <property type="project" value="UniProtKB-KW"/>
</dbReference>
<dbReference type="Gene3D" id="3.90.550.10">
    <property type="entry name" value="Spore Coat Polysaccharide Biosynthesis Protein SpsA, Chain A"/>
    <property type="match status" value="1"/>
</dbReference>
<evidence type="ECO:0000313" key="4">
    <source>
        <dbReference type="Proteomes" id="UP000185598"/>
    </source>
</evidence>
<evidence type="ECO:0000259" key="1">
    <source>
        <dbReference type="Pfam" id="PF00535"/>
    </source>
</evidence>
<dbReference type="InterPro" id="IPR029044">
    <property type="entry name" value="Nucleotide-diphossugar_trans"/>
</dbReference>
<dbReference type="InterPro" id="IPR050834">
    <property type="entry name" value="Glycosyltransf_2"/>
</dbReference>
<dbReference type="PANTHER" id="PTHR43685:SF2">
    <property type="entry name" value="GLYCOSYLTRANSFERASE 2-LIKE DOMAIN-CONTAINING PROTEIN"/>
    <property type="match status" value="1"/>
</dbReference>
<protein>
    <submittedName>
        <fullName evidence="2 3">Succinoglycan biosynthesis protein ExoW</fullName>
        <ecNumber evidence="2">2.4.-.-</ecNumber>
    </submittedName>
</protein>
<sequence>MAKLTVIIPFYQKEAGILRRALDSVFRQTFQGFDIVVVDDESPYSIDLELEPLEPERRARVRVIKQKNGGPGGARNTGLDAIPADSAFAAFLDSDDEWTPDHLQNAYDAMTRFGADCYWASIHGGDDFYYHFGMAELKKTETAIELQDKPMVIELPEMPVVMLKNWSFLHLSCMVIGRPLFEKIRFEAELRLAAEDVLFFCDCVLAAKRVILCDAAGAERGEGINIFHSIDSSSPTFLQQQLNTWVALNTLERRFVNRPEALAYIQQYKQTARNNALWCQMGRVKRRQVPQFNVLFRWFRRDPGIVQSALALAVGKFSR</sequence>
<dbReference type="Proteomes" id="UP000544107">
    <property type="component" value="Unassembled WGS sequence"/>
</dbReference>
<gene>
    <name evidence="3" type="ORF">BJF91_24270</name>
    <name evidence="2" type="ORF">GGQ71_004892</name>
</gene>
<dbReference type="PANTHER" id="PTHR43685">
    <property type="entry name" value="GLYCOSYLTRANSFERASE"/>
    <property type="match status" value="1"/>
</dbReference>
<dbReference type="InterPro" id="IPR001173">
    <property type="entry name" value="Glyco_trans_2-like"/>
</dbReference>
<evidence type="ECO:0000313" key="3">
    <source>
        <dbReference type="EMBL" id="OLP52306.1"/>
    </source>
</evidence>
<dbReference type="STRING" id="887144.BJF91_24270"/>
<proteinExistence type="predicted"/>
<keyword evidence="2" id="KW-0808">Transferase</keyword>
<accession>A0A1Q9ABS1</accession>
<dbReference type="AlphaFoldDB" id="A0A1Q9ABS1"/>